<evidence type="ECO:0000313" key="2">
    <source>
        <dbReference type="EMBL" id="KAK7413922.1"/>
    </source>
</evidence>
<dbReference type="PANTHER" id="PTHR38117:SF1">
    <property type="entry name" value="DUF3074 DOMAIN-CONTAINING PROTEIN"/>
    <property type="match status" value="1"/>
</dbReference>
<evidence type="ECO:0000259" key="1">
    <source>
        <dbReference type="Pfam" id="PF23155"/>
    </source>
</evidence>
<protein>
    <recommendedName>
        <fullName evidence="1">DUF7053 domain-containing protein</fullName>
    </recommendedName>
</protein>
<comment type="caution">
    <text evidence="2">The sequence shown here is derived from an EMBL/GenBank/DDBJ whole genome shotgun (WGS) entry which is preliminary data.</text>
</comment>
<reference evidence="2 3" key="1">
    <citation type="journal article" date="2025" name="Microbiol. Resour. Announc.">
        <title>Draft genome sequences for Neonectria magnoliae and Neonectria punicea, canker pathogens of Liriodendron tulipifera and Acer saccharum in West Virginia.</title>
        <authorList>
            <person name="Petronek H.M."/>
            <person name="Kasson M.T."/>
            <person name="Metheny A.M."/>
            <person name="Stauder C.M."/>
            <person name="Lovett B."/>
            <person name="Lynch S.C."/>
            <person name="Garnas J.R."/>
            <person name="Kasson L.R."/>
            <person name="Stajich J.E."/>
        </authorList>
    </citation>
    <scope>NUCLEOTIDE SEQUENCE [LARGE SCALE GENOMIC DNA]</scope>
    <source>
        <strain evidence="2 3">NRRL 64653</strain>
    </source>
</reference>
<dbReference type="InterPro" id="IPR055481">
    <property type="entry name" value="DUF7053"/>
</dbReference>
<feature type="domain" description="DUF7053" evidence="1">
    <location>
        <begin position="12"/>
        <end position="187"/>
    </location>
</feature>
<name>A0ABR1GYM9_9HYPO</name>
<proteinExistence type="predicted"/>
<gene>
    <name evidence="2" type="ORF">QQX98_007189</name>
</gene>
<keyword evidence="3" id="KW-1185">Reference proteome</keyword>
<organism evidence="2 3">
    <name type="scientific">Neonectria punicea</name>
    <dbReference type="NCBI Taxonomy" id="979145"/>
    <lineage>
        <taxon>Eukaryota</taxon>
        <taxon>Fungi</taxon>
        <taxon>Dikarya</taxon>
        <taxon>Ascomycota</taxon>
        <taxon>Pezizomycotina</taxon>
        <taxon>Sordariomycetes</taxon>
        <taxon>Hypocreomycetidae</taxon>
        <taxon>Hypocreales</taxon>
        <taxon>Nectriaceae</taxon>
        <taxon>Neonectria</taxon>
    </lineage>
</organism>
<evidence type="ECO:0000313" key="3">
    <source>
        <dbReference type="Proteomes" id="UP001498476"/>
    </source>
</evidence>
<dbReference type="EMBL" id="JAZAVJ010000115">
    <property type="protein sequence ID" value="KAK7413922.1"/>
    <property type="molecule type" value="Genomic_DNA"/>
</dbReference>
<dbReference type="Proteomes" id="UP001498476">
    <property type="component" value="Unassembled WGS sequence"/>
</dbReference>
<dbReference type="PANTHER" id="PTHR38117">
    <property type="entry name" value="NACHT AND WD40 DOMAIN PROTEIN"/>
    <property type="match status" value="1"/>
</dbReference>
<sequence>MVRTPTKAAKRSQHRTVVSIPIPGTLPPHIVVAFLQTYAPTLRHNEHVVDFDEIPCSRNTTANDPFFGPWDASVRSFQVHEVTQLIPGIARSVKWPVVFQCIPDGICSRADHYIGTVVWARWTVRRQDAGSPAHSESTTSSSTTEPGDNWELFEEVLTDANNMLMRFTSKIIDKIHQQISQRIVDEAFKAYITGTLHQ</sequence>
<accession>A0ABR1GYM9</accession>
<dbReference type="Pfam" id="PF23155">
    <property type="entry name" value="DUF7053"/>
    <property type="match status" value="1"/>
</dbReference>